<dbReference type="Proteomes" id="UP001161065">
    <property type="component" value="Unassembled WGS sequence"/>
</dbReference>
<organism evidence="2 3">
    <name type="scientific">Comamonas thiooxydans</name>
    <dbReference type="NCBI Taxonomy" id="363952"/>
    <lineage>
        <taxon>Bacteria</taxon>
        <taxon>Pseudomonadati</taxon>
        <taxon>Pseudomonadota</taxon>
        <taxon>Betaproteobacteria</taxon>
        <taxon>Burkholderiales</taxon>
        <taxon>Comamonadaceae</taxon>
        <taxon>Comamonas</taxon>
    </lineage>
</organism>
<protein>
    <submittedName>
        <fullName evidence="2">Inovirus Gp2 family protein</fullName>
    </submittedName>
</protein>
<reference evidence="2" key="1">
    <citation type="submission" date="2022-09" db="EMBL/GenBank/DDBJ databases">
        <title>Intensive care unit water sources are persistently colonized with multi-drug resistant bacteria and are the site of extensive horizontal gene transfer of antibiotic resistance genes.</title>
        <authorList>
            <person name="Diorio-Toth L."/>
        </authorList>
    </citation>
    <scope>NUCLEOTIDE SEQUENCE</scope>
    <source>
        <strain evidence="2">GD03832</strain>
    </source>
</reference>
<evidence type="ECO:0000313" key="3">
    <source>
        <dbReference type="Proteomes" id="UP001161065"/>
    </source>
</evidence>
<accession>A0AA42Q0B6</accession>
<gene>
    <name evidence="2" type="ORF">N5D63_10425</name>
</gene>
<proteinExistence type="predicted"/>
<feature type="domain" description="YagK/YfjJ C-terminal" evidence="1">
    <location>
        <begin position="244"/>
        <end position="365"/>
    </location>
</feature>
<dbReference type="InterPro" id="IPR057271">
    <property type="entry name" value="YagK_YfjJ_C"/>
</dbReference>
<evidence type="ECO:0000313" key="2">
    <source>
        <dbReference type="EMBL" id="MDH1334557.1"/>
    </source>
</evidence>
<evidence type="ECO:0000259" key="1">
    <source>
        <dbReference type="Pfam" id="PF11726"/>
    </source>
</evidence>
<dbReference type="RefSeq" id="WP_280008137.1">
    <property type="nucleotide sequence ID" value="NZ_JAOCEK010000006.1"/>
</dbReference>
<dbReference type="Pfam" id="PF11726">
    <property type="entry name" value="YagK_YfjJ_C"/>
    <property type="match status" value="1"/>
</dbReference>
<dbReference type="AlphaFoldDB" id="A0AA42Q0B6"/>
<name>A0AA42Q0B6_9BURK</name>
<sequence>MTARDKLSDIQRFISKFKGEDHLTIEYESRRKYAEKLMYFYMGVEVASIDCNRMPFYKKNRGETYKAHSSDLGKRILLLLEHASQSRVLGWDEEYALILKQSPIMKLTYDAFVAATTPNGEDVPRIGFVNGVIYSQRSFSYACGKAADEVVDGLNNFVLQLKEALNKYELREDVKNFYRNSNDRYLKLMKVATQAWDENCKNVLIRIDWGFYKKNPPMPPRLKNEDEINADFMLVDSKRKLMLKRIKKMYGDDISFYAWKIECGFDKGLHIHWLIALNGSKHKDAWFHAKEIVADWNASVCDETCYAWNVCDLYKNKTNDKYLRNLDYRDPELPNILNTYVSYLTKLDVTMKLRAPNGYRSFGCSKLKNLKLNKPGPERKGVNSLQGWTKK</sequence>
<dbReference type="EMBL" id="JAOCEK010000006">
    <property type="protein sequence ID" value="MDH1334557.1"/>
    <property type="molecule type" value="Genomic_DNA"/>
</dbReference>
<comment type="caution">
    <text evidence="2">The sequence shown here is derived from an EMBL/GenBank/DDBJ whole genome shotgun (WGS) entry which is preliminary data.</text>
</comment>